<dbReference type="PANTHER" id="PTHR13693:SF2">
    <property type="entry name" value="SERINE PALMITOYLTRANSFERASE 1"/>
    <property type="match status" value="1"/>
</dbReference>
<dbReference type="EMBL" id="SPRH01000097">
    <property type="protein sequence ID" value="TIB95334.1"/>
    <property type="molecule type" value="Genomic_DNA"/>
</dbReference>
<evidence type="ECO:0000256" key="10">
    <source>
        <dbReference type="ARBA" id="ARBA00023315"/>
    </source>
</evidence>
<keyword evidence="6 12" id="KW-0808">Transferase</keyword>
<organism evidence="12 20">
    <name type="scientific">Wallemia mellicola</name>
    <dbReference type="NCBI Taxonomy" id="1708541"/>
    <lineage>
        <taxon>Eukaryota</taxon>
        <taxon>Fungi</taxon>
        <taxon>Dikarya</taxon>
        <taxon>Basidiomycota</taxon>
        <taxon>Wallemiomycotina</taxon>
        <taxon>Wallemiomycetes</taxon>
        <taxon>Wallemiales</taxon>
        <taxon>Wallemiaceae</taxon>
        <taxon>Wallemia</taxon>
    </lineage>
</organism>
<comment type="pathway">
    <text evidence="2">Lipid metabolism; sphingolipid metabolism.</text>
</comment>
<dbReference type="SUPFAM" id="SSF53383">
    <property type="entry name" value="PLP-dependent transferases"/>
    <property type="match status" value="1"/>
</dbReference>
<evidence type="ECO:0000313" key="13">
    <source>
        <dbReference type="EMBL" id="TIB95334.1"/>
    </source>
</evidence>
<protein>
    <recommendedName>
        <fullName evidence="5">serine C-palmitoyltransferase</fullName>
        <ecNumber evidence="5">2.3.1.50</ecNumber>
    </recommendedName>
</protein>
<evidence type="ECO:0000256" key="7">
    <source>
        <dbReference type="ARBA" id="ARBA00022898"/>
    </source>
</evidence>
<proteinExistence type="inferred from homology"/>
<name>A0A4T0MTG0_9BASI</name>
<evidence type="ECO:0000313" key="12">
    <source>
        <dbReference type="EMBL" id="TIB75913.1"/>
    </source>
</evidence>
<dbReference type="InterPro" id="IPR015424">
    <property type="entry name" value="PyrdxlP-dep_Trfase"/>
</dbReference>
<evidence type="ECO:0000313" key="21">
    <source>
        <dbReference type="Proteomes" id="UP000310708"/>
    </source>
</evidence>
<evidence type="ECO:0000256" key="9">
    <source>
        <dbReference type="ARBA" id="ARBA00023098"/>
    </source>
</evidence>
<reference evidence="17 18" key="1">
    <citation type="submission" date="2019-03" db="EMBL/GenBank/DDBJ databases">
        <title>Sequencing 25 genomes of Wallemia mellicola.</title>
        <authorList>
            <person name="Gostincar C."/>
        </authorList>
    </citation>
    <scope>NUCLEOTIDE SEQUENCE [LARGE SCALE GENOMIC DNA]</scope>
    <source>
        <strain evidence="13 19">EXF-1262</strain>
        <strain evidence="15 17">EXF-1277</strain>
        <strain evidence="12 20">EXF-6152</strain>
        <strain evidence="16 21">EXF-757</strain>
        <strain evidence="14 18">EXF-8738</strain>
    </source>
</reference>
<evidence type="ECO:0000256" key="8">
    <source>
        <dbReference type="ARBA" id="ARBA00022919"/>
    </source>
</evidence>
<gene>
    <name evidence="16" type="ORF">E3Q01_03750</name>
    <name evidence="15" type="ORF">E3Q03_03664</name>
    <name evidence="14" type="ORF">E3Q10_03781</name>
    <name evidence="13" type="ORF">E3Q17_04319</name>
    <name evidence="12" type="ORF">E3Q22_03813</name>
</gene>
<evidence type="ECO:0000256" key="5">
    <source>
        <dbReference type="ARBA" id="ARBA00013220"/>
    </source>
</evidence>
<dbReference type="Pfam" id="PF00155">
    <property type="entry name" value="Aminotran_1_2"/>
    <property type="match status" value="1"/>
</dbReference>
<sequence length="529" mass="57629">MYNELEGIAHYLQQLPGSSIFIRYVKSSYQNDPWRSLLELLLFLFALRVWLSKRTRRDAEKGFVGLSSTEIDELVDDWQPEPLVPQAEIKQAPTIIGPPSIKPKVSQPGQPSDKARQVTNLVSYNFLGLLGDQRIKDAATKALRVYGVGSCGPPGFYGTMDVHIDLEKSIAQTLGTESAIIYSQGFATITSVIPTFAKRGDIIVADEGCSFAIRKGLQISRSTVRWYKHNDMNSLETVLDSINREAKRRKAPLTRKFICSEGIFQNDGSLANLKRIIELKKKYKYRLILEESYSFGVVGNTGRGMTELYDIPAKEVDILVGSMANTLGSAGGFCAGESVVVEHQRINSAAFIFSASLPPMLAVSANETLSILNSSSGPNIVHSLQTNIASFRSVLSTIDSIELASHALSPIQHVFFSQSKELQIISTSQKEKSSEEERVEAVLGDICDDALVNGVFITVAGHLRGQESDIGALSAGSTGIRVAPGGAPPPTEPRASIKIAISSALSKKETEKAALVVKNSINRVLKRRA</sequence>
<dbReference type="GO" id="GO:0046513">
    <property type="term" value="P:ceramide biosynthetic process"/>
    <property type="evidence" value="ECO:0007669"/>
    <property type="project" value="TreeGrafter"/>
</dbReference>
<dbReference type="GO" id="GO:0030170">
    <property type="term" value="F:pyridoxal phosphate binding"/>
    <property type="evidence" value="ECO:0007669"/>
    <property type="project" value="InterPro"/>
</dbReference>
<accession>A0A4T0MTG0</accession>
<feature type="domain" description="Aminotransferase class I/classII large" evidence="11">
    <location>
        <begin position="117"/>
        <end position="402"/>
    </location>
</feature>
<dbReference type="InterPro" id="IPR004839">
    <property type="entry name" value="Aminotransferase_I/II_large"/>
</dbReference>
<comment type="similarity">
    <text evidence="4">Belongs to the class-II pyridoxal-phosphate-dependent aminotransferase family.</text>
</comment>
<dbReference type="PANTHER" id="PTHR13693">
    <property type="entry name" value="CLASS II AMINOTRANSFERASE/8-AMINO-7-OXONONANOATE SYNTHASE"/>
    <property type="match status" value="1"/>
</dbReference>
<evidence type="ECO:0000256" key="6">
    <source>
        <dbReference type="ARBA" id="ARBA00022679"/>
    </source>
</evidence>
<dbReference type="Gene3D" id="3.90.1150.10">
    <property type="entry name" value="Aspartate Aminotransferase, domain 1"/>
    <property type="match status" value="1"/>
</dbReference>
<dbReference type="OrthoDB" id="3168162at2759"/>
<evidence type="ECO:0000256" key="1">
    <source>
        <dbReference type="ARBA" id="ARBA00001933"/>
    </source>
</evidence>
<evidence type="ECO:0000259" key="11">
    <source>
        <dbReference type="Pfam" id="PF00155"/>
    </source>
</evidence>
<dbReference type="GO" id="GO:0004758">
    <property type="term" value="F:serine C-palmitoyltransferase activity"/>
    <property type="evidence" value="ECO:0007669"/>
    <property type="project" value="TreeGrafter"/>
</dbReference>
<dbReference type="GO" id="GO:0046512">
    <property type="term" value="P:sphingosine biosynthetic process"/>
    <property type="evidence" value="ECO:0007669"/>
    <property type="project" value="TreeGrafter"/>
</dbReference>
<evidence type="ECO:0000256" key="3">
    <source>
        <dbReference type="ARBA" id="ARBA00004991"/>
    </source>
</evidence>
<evidence type="ECO:0000313" key="18">
    <source>
        <dbReference type="Proteomes" id="UP000305647"/>
    </source>
</evidence>
<dbReference type="Proteomes" id="UP000310708">
    <property type="component" value="Unassembled WGS sequence"/>
</dbReference>
<dbReference type="EMBL" id="SPRV01000054">
    <property type="protein sequence ID" value="TIC59875.1"/>
    <property type="molecule type" value="Genomic_DNA"/>
</dbReference>
<evidence type="ECO:0000313" key="19">
    <source>
        <dbReference type="Proteomes" id="UP000307169"/>
    </source>
</evidence>
<dbReference type="EMBL" id="SPRX01000061">
    <property type="protein sequence ID" value="TIC62775.1"/>
    <property type="molecule type" value="Genomic_DNA"/>
</dbReference>
<evidence type="ECO:0000313" key="16">
    <source>
        <dbReference type="EMBL" id="TIC62775.1"/>
    </source>
</evidence>
<dbReference type="Proteomes" id="UP000310685">
    <property type="component" value="Unassembled WGS sequence"/>
</dbReference>
<keyword evidence="7" id="KW-0663">Pyridoxal phosphate</keyword>
<dbReference type="EMBL" id="SPRC01000055">
    <property type="protein sequence ID" value="TIB75913.1"/>
    <property type="molecule type" value="Genomic_DNA"/>
</dbReference>
<dbReference type="GO" id="GO:0005783">
    <property type="term" value="C:endoplasmic reticulum"/>
    <property type="evidence" value="ECO:0007669"/>
    <property type="project" value="TreeGrafter"/>
</dbReference>
<keyword evidence="10" id="KW-0012">Acyltransferase</keyword>
<dbReference type="EC" id="2.3.1.50" evidence="5"/>
<keyword evidence="9" id="KW-0443">Lipid metabolism</keyword>
<evidence type="ECO:0000256" key="2">
    <source>
        <dbReference type="ARBA" id="ARBA00004760"/>
    </source>
</evidence>
<dbReference type="Proteomes" id="UP000305362">
    <property type="component" value="Unassembled WGS sequence"/>
</dbReference>
<dbReference type="InterPro" id="IPR015421">
    <property type="entry name" value="PyrdxlP-dep_Trfase_major"/>
</dbReference>
<dbReference type="InterPro" id="IPR050087">
    <property type="entry name" value="AON_synthase_class-II"/>
</dbReference>
<evidence type="ECO:0000313" key="14">
    <source>
        <dbReference type="EMBL" id="TIC25370.1"/>
    </source>
</evidence>
<dbReference type="GO" id="GO:0016020">
    <property type="term" value="C:membrane"/>
    <property type="evidence" value="ECO:0007669"/>
    <property type="project" value="GOC"/>
</dbReference>
<evidence type="ECO:0000313" key="15">
    <source>
        <dbReference type="EMBL" id="TIC59875.1"/>
    </source>
</evidence>
<dbReference type="Gene3D" id="3.40.640.10">
    <property type="entry name" value="Type I PLP-dependent aspartate aminotransferase-like (Major domain)"/>
    <property type="match status" value="1"/>
</dbReference>
<comment type="pathway">
    <text evidence="3">Sphingolipid metabolism.</text>
</comment>
<evidence type="ECO:0000313" key="17">
    <source>
        <dbReference type="Proteomes" id="UP000305362"/>
    </source>
</evidence>
<dbReference type="OMA" id="IPFRAEC"/>
<dbReference type="AlphaFoldDB" id="A0A4T0MTG0"/>
<comment type="caution">
    <text evidence="12">The sequence shown here is derived from an EMBL/GenBank/DDBJ whole genome shotgun (WGS) entry which is preliminary data.</text>
</comment>
<dbReference type="Proteomes" id="UP000307169">
    <property type="component" value="Unassembled WGS sequence"/>
</dbReference>
<dbReference type="InterPro" id="IPR015422">
    <property type="entry name" value="PyrdxlP-dep_Trfase_small"/>
</dbReference>
<keyword evidence="8" id="KW-0746">Sphingolipid metabolism</keyword>
<evidence type="ECO:0000313" key="20">
    <source>
        <dbReference type="Proteomes" id="UP000310685"/>
    </source>
</evidence>
<comment type="cofactor">
    <cofactor evidence="1">
        <name>pyridoxal 5'-phosphate</name>
        <dbReference type="ChEBI" id="CHEBI:597326"/>
    </cofactor>
</comment>
<dbReference type="Proteomes" id="UP000305647">
    <property type="component" value="Unassembled WGS sequence"/>
</dbReference>
<evidence type="ECO:0000256" key="4">
    <source>
        <dbReference type="ARBA" id="ARBA00008392"/>
    </source>
</evidence>
<dbReference type="EMBL" id="SPRO01000058">
    <property type="protein sequence ID" value="TIC25370.1"/>
    <property type="molecule type" value="Genomic_DNA"/>
</dbReference>